<feature type="binding site" evidence="4">
    <location>
        <position position="173"/>
    </location>
    <ligand>
        <name>anthranilate</name>
        <dbReference type="ChEBI" id="CHEBI:16567"/>
        <label>2</label>
    </ligand>
</feature>
<dbReference type="Gene3D" id="3.40.1030.10">
    <property type="entry name" value="Nucleoside phosphorylase/phosphoribosyltransferase catalytic domain"/>
    <property type="match status" value="1"/>
</dbReference>
<accession>A0ABQ2JJ11</accession>
<comment type="function">
    <text evidence="4">Catalyzes the transfer of the phosphoribosyl group of 5-phosphorylribose-1-pyrophosphate (PRPP) to anthranilate to yield N-(5'-phosphoribosyl)-anthranilate (PRA).</text>
</comment>
<keyword evidence="1 4" id="KW-0328">Glycosyltransferase</keyword>
<feature type="binding site" evidence="4">
    <location>
        <position position="87"/>
    </location>
    <ligand>
        <name>anthranilate</name>
        <dbReference type="ChEBI" id="CHEBI:16567"/>
        <label>1</label>
    </ligand>
</feature>
<evidence type="ECO:0000256" key="3">
    <source>
        <dbReference type="ARBA" id="ARBA00022822"/>
    </source>
</evidence>
<feature type="binding site" evidence="4">
    <location>
        <begin position="90"/>
        <end position="91"/>
    </location>
    <ligand>
        <name>5-phospho-alpha-D-ribose 1-diphosphate</name>
        <dbReference type="ChEBI" id="CHEBI:58017"/>
    </ligand>
</feature>
<dbReference type="Proteomes" id="UP000605099">
    <property type="component" value="Unassembled WGS sequence"/>
</dbReference>
<comment type="similarity">
    <text evidence="4">Belongs to the anthranilate phosphoribosyltransferase family.</text>
</comment>
<keyword evidence="4" id="KW-0479">Metal-binding</keyword>
<organism evidence="7 8">
    <name type="scientific">Novosphingobium indicum</name>
    <dbReference type="NCBI Taxonomy" id="462949"/>
    <lineage>
        <taxon>Bacteria</taxon>
        <taxon>Pseudomonadati</taxon>
        <taxon>Pseudomonadota</taxon>
        <taxon>Alphaproteobacteria</taxon>
        <taxon>Sphingomonadales</taxon>
        <taxon>Sphingomonadaceae</taxon>
        <taxon>Novosphingobium</taxon>
    </lineage>
</organism>
<evidence type="ECO:0000259" key="6">
    <source>
        <dbReference type="Pfam" id="PF02885"/>
    </source>
</evidence>
<evidence type="ECO:0000259" key="5">
    <source>
        <dbReference type="Pfam" id="PF00591"/>
    </source>
</evidence>
<feature type="binding site" evidence="4">
    <location>
        <position position="233"/>
    </location>
    <ligand>
        <name>Mg(2+)</name>
        <dbReference type="ChEBI" id="CHEBI:18420"/>
        <label>2</label>
    </ligand>
</feature>
<keyword evidence="8" id="KW-1185">Reference proteome</keyword>
<reference evidence="8" key="1">
    <citation type="journal article" date="2019" name="Int. J. Syst. Evol. Microbiol.">
        <title>The Global Catalogue of Microorganisms (GCM) 10K type strain sequencing project: providing services to taxonomists for standard genome sequencing and annotation.</title>
        <authorList>
            <consortium name="The Broad Institute Genomics Platform"/>
            <consortium name="The Broad Institute Genome Sequencing Center for Infectious Disease"/>
            <person name="Wu L."/>
            <person name="Ma J."/>
        </authorList>
    </citation>
    <scope>NUCLEOTIDE SEQUENCE [LARGE SCALE GENOMIC DNA]</scope>
    <source>
        <strain evidence="8">CGMCC 1.6784</strain>
    </source>
</reference>
<dbReference type="Pfam" id="PF02885">
    <property type="entry name" value="Glycos_trans_3N"/>
    <property type="match status" value="1"/>
</dbReference>
<evidence type="ECO:0000313" key="8">
    <source>
        <dbReference type="Proteomes" id="UP000605099"/>
    </source>
</evidence>
<dbReference type="SUPFAM" id="SSF52418">
    <property type="entry name" value="Nucleoside phosphorylase/phosphoribosyltransferase catalytic domain"/>
    <property type="match status" value="1"/>
</dbReference>
<dbReference type="NCBIfam" id="TIGR01245">
    <property type="entry name" value="trpD"/>
    <property type="match status" value="1"/>
</dbReference>
<keyword evidence="4" id="KW-0057">Aromatic amino acid biosynthesis</keyword>
<dbReference type="EMBL" id="BMLK01000007">
    <property type="protein sequence ID" value="GGN48543.1"/>
    <property type="molecule type" value="Genomic_DNA"/>
</dbReference>
<keyword evidence="3 4" id="KW-0822">Tryptophan biosynthesis</keyword>
<dbReference type="InterPro" id="IPR036320">
    <property type="entry name" value="Glycosyl_Trfase_fam3_N_dom_sf"/>
</dbReference>
<dbReference type="InterPro" id="IPR035902">
    <property type="entry name" value="Nuc_phospho_transferase"/>
</dbReference>
<dbReference type="Gene3D" id="1.20.970.10">
    <property type="entry name" value="Transferase, Pyrimidine Nucleoside Phosphorylase, Chain C"/>
    <property type="match status" value="1"/>
</dbReference>
<dbReference type="InterPro" id="IPR017459">
    <property type="entry name" value="Glycosyl_Trfase_fam3_N_dom"/>
</dbReference>
<keyword evidence="2 4" id="KW-0808">Transferase</keyword>
<comment type="pathway">
    <text evidence="4">Amino-acid biosynthesis; L-tryptophan biosynthesis; L-tryptophan from chorismate: step 2/5.</text>
</comment>
<feature type="domain" description="Glycosyl transferase family 3" evidence="5">
    <location>
        <begin position="81"/>
        <end position="330"/>
    </location>
</feature>
<dbReference type="InterPro" id="IPR000312">
    <property type="entry name" value="Glycosyl_Trfase_fam3"/>
</dbReference>
<feature type="binding site" evidence="4">
    <location>
        <position position="95"/>
    </location>
    <ligand>
        <name>5-phospho-alpha-D-ribose 1-diphosphate</name>
        <dbReference type="ChEBI" id="CHEBI:58017"/>
    </ligand>
</feature>
<dbReference type="PANTHER" id="PTHR43285">
    <property type="entry name" value="ANTHRANILATE PHOSPHORIBOSYLTRANSFERASE"/>
    <property type="match status" value="1"/>
</dbReference>
<name>A0ABQ2JJ11_9SPHN</name>
<gene>
    <name evidence="4 7" type="primary">trpD</name>
    <name evidence="7" type="ORF">GCM10011349_18320</name>
</gene>
<keyword evidence="4" id="KW-0028">Amino-acid biosynthesis</keyword>
<evidence type="ECO:0000256" key="2">
    <source>
        <dbReference type="ARBA" id="ARBA00022679"/>
    </source>
</evidence>
<proteinExistence type="inferred from homology"/>
<sequence>MRDRREAARTDQRMSLPDPLYPLEEVEAETAFGAILDGKVPDGEIAAFLVALSDRGETASEIAGAARAMRARMIPVSAPENAIDVCGTGGDGHHTLNVSTAVSLVVAACDVPVAKHGNRAASSKAGAADTLEALGLDLDRAAETAESTLAEIGICFLFAAKHHPAMGRIMPIRKAIGRRTIFNLMGPLANPAGVRRQLVGIARPAYVPIYAEALARLGTDHSMVISGDEGLDELSLAGGNEVAEVRGTEISMRRVTPQDAGLSVAPVDAIRGGDAAFNAAALRALLQGEPGPYRDAVLFNAAGALIVAGEAQSWTEGVEEAAEAIDKGLANALLNCWIDATKG</sequence>
<comment type="subunit">
    <text evidence="4">Homodimer.</text>
</comment>
<evidence type="ECO:0000256" key="1">
    <source>
        <dbReference type="ARBA" id="ARBA00022676"/>
    </source>
</evidence>
<protein>
    <recommendedName>
        <fullName evidence="4">Anthranilate phosphoribosyltransferase</fullName>
        <ecNumber evidence="4">2.4.2.18</ecNumber>
    </recommendedName>
</protein>
<comment type="caution">
    <text evidence="7">The sequence shown here is derived from an EMBL/GenBank/DDBJ whole genome shotgun (WGS) entry which is preliminary data.</text>
</comment>
<keyword evidence="4" id="KW-0460">Magnesium</keyword>
<feature type="binding site" evidence="4">
    <location>
        <position position="233"/>
    </location>
    <ligand>
        <name>Mg(2+)</name>
        <dbReference type="ChEBI" id="CHEBI:18420"/>
        <label>1</label>
    </ligand>
</feature>
<feature type="binding site" evidence="4">
    <location>
        <begin position="115"/>
        <end position="123"/>
    </location>
    <ligand>
        <name>5-phospho-alpha-D-ribose 1-diphosphate</name>
        <dbReference type="ChEBI" id="CHEBI:58017"/>
    </ligand>
</feature>
<dbReference type="PANTHER" id="PTHR43285:SF2">
    <property type="entry name" value="ANTHRANILATE PHOSPHORIBOSYLTRANSFERASE"/>
    <property type="match status" value="1"/>
</dbReference>
<evidence type="ECO:0000313" key="7">
    <source>
        <dbReference type="EMBL" id="GGN48543.1"/>
    </source>
</evidence>
<dbReference type="SUPFAM" id="SSF47648">
    <property type="entry name" value="Nucleoside phosphorylase/phosphoribosyltransferase N-terminal domain"/>
    <property type="match status" value="1"/>
</dbReference>
<dbReference type="Pfam" id="PF00591">
    <property type="entry name" value="Glycos_transf_3"/>
    <property type="match status" value="1"/>
</dbReference>
<feature type="binding site" evidence="4">
    <location>
        <position position="87"/>
    </location>
    <ligand>
        <name>5-phospho-alpha-D-ribose 1-diphosphate</name>
        <dbReference type="ChEBI" id="CHEBI:58017"/>
    </ligand>
</feature>
<evidence type="ECO:0000256" key="4">
    <source>
        <dbReference type="HAMAP-Rule" id="MF_00211"/>
    </source>
</evidence>
<comment type="cofactor">
    <cofactor evidence="4">
        <name>Mg(2+)</name>
        <dbReference type="ChEBI" id="CHEBI:18420"/>
    </cofactor>
    <text evidence="4">Binds 2 magnesium ions per monomer.</text>
</comment>
<feature type="binding site" evidence="4">
    <location>
        <position position="232"/>
    </location>
    <ligand>
        <name>Mg(2+)</name>
        <dbReference type="ChEBI" id="CHEBI:18420"/>
        <label>2</label>
    </ligand>
</feature>
<feature type="domain" description="Glycosyl transferase family 3 N-terminal" evidence="6">
    <location>
        <begin position="23"/>
        <end position="72"/>
    </location>
</feature>
<feature type="binding site" evidence="4">
    <location>
        <position position="118"/>
    </location>
    <ligand>
        <name>anthranilate</name>
        <dbReference type="ChEBI" id="CHEBI:16567"/>
        <label>1</label>
    </ligand>
</feature>
<comment type="caution">
    <text evidence="4">Lacks conserved residue(s) required for the propagation of feature annotation.</text>
</comment>
<dbReference type="EC" id="2.4.2.18" evidence="4"/>
<feature type="binding site" evidence="4">
    <location>
        <position position="127"/>
    </location>
    <ligand>
        <name>5-phospho-alpha-D-ribose 1-diphosphate</name>
        <dbReference type="ChEBI" id="CHEBI:58017"/>
    </ligand>
</feature>
<dbReference type="GO" id="GO:0016757">
    <property type="term" value="F:glycosyltransferase activity"/>
    <property type="evidence" value="ECO:0007669"/>
    <property type="project" value="UniProtKB-KW"/>
</dbReference>
<feature type="binding site" evidence="4">
    <location>
        <position position="99"/>
    </location>
    <ligand>
        <name>Mg(2+)</name>
        <dbReference type="ChEBI" id="CHEBI:18420"/>
        <label>1</label>
    </ligand>
</feature>
<feature type="binding site" evidence="4">
    <location>
        <begin position="97"/>
        <end position="100"/>
    </location>
    <ligand>
        <name>5-phospho-alpha-D-ribose 1-diphosphate</name>
        <dbReference type="ChEBI" id="CHEBI:58017"/>
    </ligand>
</feature>
<dbReference type="HAMAP" id="MF_00211">
    <property type="entry name" value="TrpD"/>
    <property type="match status" value="1"/>
</dbReference>
<comment type="catalytic activity">
    <reaction evidence="4">
        <text>N-(5-phospho-beta-D-ribosyl)anthranilate + diphosphate = 5-phospho-alpha-D-ribose 1-diphosphate + anthranilate</text>
        <dbReference type="Rhea" id="RHEA:11768"/>
        <dbReference type="ChEBI" id="CHEBI:16567"/>
        <dbReference type="ChEBI" id="CHEBI:18277"/>
        <dbReference type="ChEBI" id="CHEBI:33019"/>
        <dbReference type="ChEBI" id="CHEBI:58017"/>
        <dbReference type="EC" id="2.4.2.18"/>
    </reaction>
</comment>
<dbReference type="InterPro" id="IPR005940">
    <property type="entry name" value="Anthranilate_Pribosyl_Tfrase"/>
</dbReference>